<dbReference type="Proteomes" id="UP000528286">
    <property type="component" value="Unassembled WGS sequence"/>
</dbReference>
<dbReference type="EMBL" id="JACIEZ010000013">
    <property type="protein sequence ID" value="MBB4067011.1"/>
    <property type="molecule type" value="Genomic_DNA"/>
</dbReference>
<proteinExistence type="predicted"/>
<dbReference type="RefSeq" id="WP_183368278.1">
    <property type="nucleotide sequence ID" value="NZ_JACIEZ010000013.1"/>
</dbReference>
<dbReference type="AlphaFoldDB" id="A0A7W6JAT5"/>
<comment type="caution">
    <text evidence="1">The sequence shown here is derived from an EMBL/GenBank/DDBJ whole genome shotgun (WGS) entry which is preliminary data.</text>
</comment>
<reference evidence="1 2" key="1">
    <citation type="submission" date="2020-08" db="EMBL/GenBank/DDBJ databases">
        <title>Genomic Encyclopedia of Type Strains, Phase IV (KMG-IV): sequencing the most valuable type-strain genomes for metagenomic binning, comparative biology and taxonomic classification.</title>
        <authorList>
            <person name="Goeker M."/>
        </authorList>
    </citation>
    <scope>NUCLEOTIDE SEQUENCE [LARGE SCALE GENOMIC DNA]</scope>
    <source>
        <strain evidence="1 2">DSM 29853</strain>
    </source>
</reference>
<sequence>MSVERAVSKSGTRERLVTMPGGAAIRTSATAREIAEKLRARSKLAEAEAKLRKYENGR</sequence>
<evidence type="ECO:0000313" key="2">
    <source>
        <dbReference type="Proteomes" id="UP000528286"/>
    </source>
</evidence>
<evidence type="ECO:0000313" key="1">
    <source>
        <dbReference type="EMBL" id="MBB4067011.1"/>
    </source>
</evidence>
<protein>
    <submittedName>
        <fullName evidence="1">Uncharacterized protein</fullName>
    </submittedName>
</protein>
<keyword evidence="2" id="KW-1185">Reference proteome</keyword>
<accession>A0A7W6JAT5</accession>
<gene>
    <name evidence="1" type="ORF">GGR23_004238</name>
</gene>
<name>A0A7W6JAT5_9HYPH</name>
<organism evidence="1 2">
    <name type="scientific">Gellertiella hungarica</name>
    <dbReference type="NCBI Taxonomy" id="1572859"/>
    <lineage>
        <taxon>Bacteria</taxon>
        <taxon>Pseudomonadati</taxon>
        <taxon>Pseudomonadota</taxon>
        <taxon>Alphaproteobacteria</taxon>
        <taxon>Hyphomicrobiales</taxon>
        <taxon>Rhizobiaceae</taxon>
        <taxon>Gellertiella</taxon>
    </lineage>
</organism>